<comment type="caution">
    <text evidence="3">The sequence shown here is derived from an EMBL/GenBank/DDBJ whole genome shotgun (WGS) entry which is preliminary data.</text>
</comment>
<dbReference type="Proteomes" id="UP001437256">
    <property type="component" value="Unassembled WGS sequence"/>
</dbReference>
<dbReference type="Gene3D" id="2.60.120.620">
    <property type="entry name" value="q2cbj1_9rhob like domain"/>
    <property type="match status" value="1"/>
</dbReference>
<name>A0ABR3A015_9AGAR</name>
<gene>
    <name evidence="3" type="ORF">AAF712_006248</name>
</gene>
<reference evidence="3 4" key="1">
    <citation type="submission" date="2024-05" db="EMBL/GenBank/DDBJ databases">
        <title>A draft genome resource for the thread blight pathogen Marasmius tenuissimus strain MS-2.</title>
        <authorList>
            <person name="Yulfo-Soto G.E."/>
            <person name="Baruah I.K."/>
            <person name="Amoako-Attah I."/>
            <person name="Bukari Y."/>
            <person name="Meinhardt L.W."/>
            <person name="Bailey B.A."/>
            <person name="Cohen S.P."/>
        </authorList>
    </citation>
    <scope>NUCLEOTIDE SEQUENCE [LARGE SCALE GENOMIC DNA]</scope>
    <source>
        <strain evidence="3 4">MS-2</strain>
    </source>
</reference>
<keyword evidence="1" id="KW-0479">Metal-binding</keyword>
<dbReference type="PANTHER" id="PTHR33099">
    <property type="entry name" value="FE2OG DIOXYGENASE DOMAIN-CONTAINING PROTEIN"/>
    <property type="match status" value="1"/>
</dbReference>
<keyword evidence="1" id="KW-0408">Iron</keyword>
<proteinExistence type="inferred from homology"/>
<feature type="domain" description="Fe2OG dioxygenase" evidence="2">
    <location>
        <begin position="127"/>
        <end position="224"/>
    </location>
</feature>
<keyword evidence="4" id="KW-1185">Reference proteome</keyword>
<evidence type="ECO:0000313" key="4">
    <source>
        <dbReference type="Proteomes" id="UP001437256"/>
    </source>
</evidence>
<comment type="similarity">
    <text evidence="1">Belongs to the iron/ascorbate-dependent oxidoreductase family.</text>
</comment>
<dbReference type="Pfam" id="PF13640">
    <property type="entry name" value="2OG-FeII_Oxy_3"/>
    <property type="match status" value="1"/>
</dbReference>
<evidence type="ECO:0000313" key="3">
    <source>
        <dbReference type="EMBL" id="KAL0066646.1"/>
    </source>
</evidence>
<evidence type="ECO:0000259" key="2">
    <source>
        <dbReference type="PROSITE" id="PS51471"/>
    </source>
</evidence>
<dbReference type="InterPro" id="IPR005123">
    <property type="entry name" value="Oxoglu/Fe-dep_dioxygenase_dom"/>
</dbReference>
<evidence type="ECO:0000256" key="1">
    <source>
        <dbReference type="RuleBase" id="RU003682"/>
    </source>
</evidence>
<dbReference type="EMBL" id="JBBXMP010000033">
    <property type="protein sequence ID" value="KAL0066646.1"/>
    <property type="molecule type" value="Genomic_DNA"/>
</dbReference>
<accession>A0ABR3A015</accession>
<dbReference type="PANTHER" id="PTHR33099:SF7">
    <property type="entry name" value="MYND-TYPE DOMAIN-CONTAINING PROTEIN"/>
    <property type="match status" value="1"/>
</dbReference>
<dbReference type="InterPro" id="IPR044862">
    <property type="entry name" value="Pro_4_hyd_alph_FE2OG_OXY"/>
</dbReference>
<keyword evidence="1" id="KW-0560">Oxidoreductase</keyword>
<organism evidence="3 4">
    <name type="scientific">Marasmius tenuissimus</name>
    <dbReference type="NCBI Taxonomy" id="585030"/>
    <lineage>
        <taxon>Eukaryota</taxon>
        <taxon>Fungi</taxon>
        <taxon>Dikarya</taxon>
        <taxon>Basidiomycota</taxon>
        <taxon>Agaricomycotina</taxon>
        <taxon>Agaricomycetes</taxon>
        <taxon>Agaricomycetidae</taxon>
        <taxon>Agaricales</taxon>
        <taxon>Marasmiineae</taxon>
        <taxon>Marasmiaceae</taxon>
        <taxon>Marasmius</taxon>
    </lineage>
</organism>
<dbReference type="PROSITE" id="PS51471">
    <property type="entry name" value="FE2OG_OXY"/>
    <property type="match status" value="1"/>
</dbReference>
<protein>
    <recommendedName>
        <fullName evidence="2">Fe2OG dioxygenase domain-containing protein</fullName>
    </recommendedName>
</protein>
<sequence length="420" mass="46760">MAGESDLERKIETARLAVQNASAWVSGTVKLSSQNLHMFYLNKANDAHFLNLSTATSTQLDVLTAACDAATFGRADEDVLDGSYRKAHKMDTEKFSSKFSLEASHILPTVLPQLLVGFGKNDGREVEAELYKLNIYGEGGFFRAHKDTPRSSKMFGSLVVVFPTPHTGGHLVLRKNGEEFTFKSDQLPSSRDEIAYIAFFSDVEHEVLPVTSGHRITLTYNLYHADSDKSTKTSRLNLDNHDITPLKNALSDLVNDPKFMPNGGYIGFGLRYDYPVVPNKTRFSEFLDLLKGEDLMVQKACEALGLEVSIRGALDEANSYERTHQALVDHAVDLSARSQVDVEEGDGSWAVIINGAERVAQVGPGAGDWNLKEDKDREHVLWVTPLEEDGGYKMNYIAYGNQAELEYRYVRPCLVAKLRR</sequence>